<dbReference type="GO" id="GO:0031509">
    <property type="term" value="P:subtelomeric heterochromatin formation"/>
    <property type="evidence" value="ECO:0007669"/>
    <property type="project" value="TreeGrafter"/>
</dbReference>
<evidence type="ECO:0000256" key="5">
    <source>
        <dbReference type="SAM" id="MobiDB-lite"/>
    </source>
</evidence>
<dbReference type="PANTHER" id="PTHR32075">
    <property type="entry name" value="ISWI CHROMATIN-REMODELING COMPLEX SUBUNIT YPL216W-RELATED"/>
    <property type="match status" value="1"/>
</dbReference>
<dbReference type="InterPro" id="IPR028941">
    <property type="entry name" value="WHIM2_dom"/>
</dbReference>
<evidence type="ECO:0000256" key="1">
    <source>
        <dbReference type="ARBA" id="ARBA00004123"/>
    </source>
</evidence>
<dbReference type="InterPro" id="IPR018501">
    <property type="entry name" value="DDT_dom"/>
</dbReference>
<dbReference type="EMBL" id="AAFW02000135">
    <property type="protein sequence ID" value="EDN60931.1"/>
    <property type="molecule type" value="Genomic_DNA"/>
</dbReference>
<gene>
    <name evidence="8" type="ORF">SCY_5516</name>
</gene>
<evidence type="ECO:0000256" key="4">
    <source>
        <dbReference type="SAM" id="Coils"/>
    </source>
</evidence>
<dbReference type="PROSITE" id="PS50827">
    <property type="entry name" value="DDT"/>
    <property type="match status" value="1"/>
</dbReference>
<feature type="region of interest" description="Disordered" evidence="5">
    <location>
        <begin position="271"/>
        <end position="300"/>
    </location>
</feature>
<evidence type="ECO:0000259" key="7">
    <source>
        <dbReference type="PROSITE" id="PS51136"/>
    </source>
</evidence>
<dbReference type="GO" id="GO:0005634">
    <property type="term" value="C:nucleus"/>
    <property type="evidence" value="ECO:0007669"/>
    <property type="project" value="UniProtKB-SubCell"/>
</dbReference>
<name>A6ZW39_YEAS7</name>
<evidence type="ECO:0000313" key="9">
    <source>
        <dbReference type="Proteomes" id="UP000007060"/>
    </source>
</evidence>
<dbReference type="InterPro" id="IPR013136">
    <property type="entry name" value="WSTF_Acf1_Cbp146"/>
</dbReference>
<keyword evidence="4" id="KW-0175">Coiled coil</keyword>
<dbReference type="Pfam" id="PF10537">
    <property type="entry name" value="WAC_Acf1_DNA_bd"/>
    <property type="match status" value="1"/>
</dbReference>
<dbReference type="GO" id="GO:0000785">
    <property type="term" value="C:chromatin"/>
    <property type="evidence" value="ECO:0007669"/>
    <property type="project" value="UniProtKB-ARBA"/>
</dbReference>
<dbReference type="PROSITE" id="PS51136">
    <property type="entry name" value="WAC"/>
    <property type="match status" value="1"/>
</dbReference>
<evidence type="ECO:0000256" key="2">
    <source>
        <dbReference type="ARBA" id="ARBA00023242"/>
    </source>
</evidence>
<organism evidence="8 9">
    <name type="scientific">Saccharomyces cerevisiae (strain YJM789)</name>
    <name type="common">Baker's yeast</name>
    <dbReference type="NCBI Taxonomy" id="307796"/>
    <lineage>
        <taxon>Eukaryota</taxon>
        <taxon>Fungi</taxon>
        <taxon>Dikarya</taxon>
        <taxon>Ascomycota</taxon>
        <taxon>Saccharomycotina</taxon>
        <taxon>Saccharomycetes</taxon>
        <taxon>Saccharomycetales</taxon>
        <taxon>Saccharomycetaceae</taxon>
        <taxon>Saccharomyces</taxon>
    </lineage>
</organism>
<evidence type="ECO:0000313" key="8">
    <source>
        <dbReference type="EMBL" id="EDN60931.1"/>
    </source>
</evidence>
<reference evidence="8 9" key="1">
    <citation type="journal article" date="2007" name="Proc. Natl. Acad. Sci. U.S.A.">
        <title>Genome sequencing and comparative analysis of Saccharomyces cerevisiae strain YJM789.</title>
        <authorList>
            <person name="Wei W."/>
            <person name="McCusker J.H."/>
            <person name="Hyman R.W."/>
            <person name="Jones T."/>
            <person name="Ning Y."/>
            <person name="Cao Z."/>
            <person name="Gu Z."/>
            <person name="Bruno D."/>
            <person name="Miranda M."/>
            <person name="Nguyen M."/>
            <person name="Wilhelmy J."/>
            <person name="Komp C."/>
            <person name="Tamse R."/>
            <person name="Wang X."/>
            <person name="Jia P."/>
            <person name="Luedi P."/>
            <person name="Oefner P.J."/>
            <person name="David L."/>
            <person name="Dietrich F.S."/>
            <person name="Li Y."/>
            <person name="Davis R.W."/>
            <person name="Steinmetz L.M."/>
        </authorList>
    </citation>
    <scope>NUCLEOTIDE SEQUENCE [LARGE SCALE GENOMIC DNA]</scope>
    <source>
        <strain evidence="8 9">YJM789</strain>
    </source>
</reference>
<dbReference type="SMART" id="SM00571">
    <property type="entry name" value="DDT"/>
    <property type="match status" value="1"/>
</dbReference>
<accession>A6ZW39</accession>
<feature type="domain" description="DDT" evidence="6">
    <location>
        <begin position="372"/>
        <end position="432"/>
    </location>
</feature>
<dbReference type="Pfam" id="PF02791">
    <property type="entry name" value="DDT"/>
    <property type="match status" value="1"/>
</dbReference>
<evidence type="ECO:0000256" key="3">
    <source>
        <dbReference type="PROSITE-ProRule" id="PRU00475"/>
    </source>
</evidence>
<comment type="caution">
    <text evidence="8">The sequence shown here is derived from an EMBL/GenBank/DDBJ whole genome shotgun (WGS) entry which is preliminary data.</text>
</comment>
<dbReference type="Pfam" id="PF15613">
    <property type="entry name" value="WSD"/>
    <property type="match status" value="1"/>
</dbReference>
<feature type="domain" description="WAC" evidence="7">
    <location>
        <begin position="23"/>
        <end position="131"/>
    </location>
</feature>
<dbReference type="PANTHER" id="PTHR32075:SF6">
    <property type="entry name" value="ISWI CHROMATIN-REMODELING COMPLEX SUBUNIT YPL216W-RELATED"/>
    <property type="match status" value="1"/>
</dbReference>
<dbReference type="GO" id="GO:0000781">
    <property type="term" value="C:chromosome, telomeric region"/>
    <property type="evidence" value="ECO:0007669"/>
    <property type="project" value="GOC"/>
</dbReference>
<dbReference type="Proteomes" id="UP000007060">
    <property type="component" value="Unassembled WGS sequence"/>
</dbReference>
<dbReference type="OrthoDB" id="332390at2759"/>
<dbReference type="AlphaFoldDB" id="A6ZW39"/>
<proteinExistence type="predicted"/>
<evidence type="ECO:0000259" key="6">
    <source>
        <dbReference type="PROSITE" id="PS50827"/>
    </source>
</evidence>
<dbReference type="HOGENOM" id="CLU_265647_0_0_1"/>
<protein>
    <submittedName>
        <fullName evidence="8">Conserved protein</fullName>
    </submittedName>
</protein>
<feature type="coiled-coil region" evidence="4">
    <location>
        <begin position="670"/>
        <end position="704"/>
    </location>
</feature>
<keyword evidence="2 3" id="KW-0539">Nucleus</keyword>
<comment type="subcellular location">
    <subcellularLocation>
        <location evidence="1 3">Nucleus</location>
    </subcellularLocation>
</comment>
<sequence>MVLLNRRKIQPKEIEQFADSFSETPWVIKESSERINDYNSDLKKLDFYKRDIFTCEISGKDGLSYFKALKSEEQHREKVRYLLPKELRKAIANFANFSPIRKVGHLVESAFQRFSNRFFIGDTVCLKTIQKNALITYKEGEPNLVEPPTIENNVTLFLVKDVFQSNGMMESEKGEISAPKLSLYLITECLNRESKGAALIVGQNEIKRPESHFSKFIIACFLNEILIKVSNKEHAPWRVKQEYIERYDVNPKCSPNMINYLPDRMNSSSSELYTPLTIPPESDVEPADWKETSETSETSLSKTKAIDDEISVSFDHIYDNVNSLAYNDLKGTVDDKELPFTGPSIPFENISYLDSSLEYKNIDQKWFKECSQFPTERLLVVYQFLSFFGRFIGLSHFNFDQFLTTIKCTSPEALVDEYVKINFLKTYNSKGSFTNEKPRNEIYNQVTSSNVSQREKANVFNADESQRIPSNLTRNQKMRKFITDKSTEFVMYSIFKGKPLKNDDMEFQSYEKGNILYIDIVCSLMCLLTDNEPDWNCNLMDNWTEEKRKEEGNKTEIDIAIEKCLNYGDTSWVKLLHNKNFSNGNWLICLLGILQQNTHMIAYSDVAKCITKKILPLSMNFVNLGDELWDNFRKRLSIKDKIDVLWVLVDFASNFSSYIKELVDKVPKLCNGIRLKLDSAKKEYIELKRQLKTLTKNRVKLHSNASMNRYGSDECKGKVNALKVKIAYLMEDIAFLEAKLIQSDIKRLEILGKDRNGNRYYWMDSNGSSSAISEKNEELYNCCFLWVQGPSEADINFCLDVDVESLKKWELLAKAKGTAYATKEVFSIFRSTDGSYYQTAQGENFMIINSNGILMRPTIPAFIDKKIISETPEKLLLSHHQWAFFNDIEDIHMLVDRLDDLGENEGQLKKALTSKMDRIEVSYKQQFKIKRRIECDETFKKNHKLLKNNEFTFPELKRIETTCTSNGQHFSNMEKIAKKLSRTKNDLVLEAILKDVAHLGECERALLKKQQNLIYPLNFHFEQLRTIDLEFIVEMKRKRQEDILTKLLNHQRYKHISHVSGYGISSQRVDKAAHLDVQGILEEIECQLISRRREDEERN</sequence>